<gene>
    <name evidence="2" type="ORF">EJ104_01365</name>
</gene>
<reference evidence="2 3" key="1">
    <citation type="submission" date="2018-12" db="EMBL/GenBank/DDBJ databases">
        <title>Deinococcus radiophilus ATCC 27603 genome sequencing and assembly.</title>
        <authorList>
            <person name="Maclea K.S."/>
            <person name="Maynard C.R."/>
        </authorList>
    </citation>
    <scope>NUCLEOTIDE SEQUENCE [LARGE SCALE GENOMIC DNA]</scope>
    <source>
        <strain evidence="2 3">ATCC 27603</strain>
    </source>
</reference>
<dbReference type="EMBL" id="RXPE01000001">
    <property type="protein sequence ID" value="RTR30924.1"/>
    <property type="molecule type" value="Genomic_DNA"/>
</dbReference>
<comment type="caution">
    <text evidence="2">The sequence shown here is derived from an EMBL/GenBank/DDBJ whole genome shotgun (WGS) entry which is preliminary data.</text>
</comment>
<name>A0A3S0RKW5_9DEIO</name>
<dbReference type="PANTHER" id="PTHR23419">
    <property type="entry name" value="DIVALENT CATION TOLERANCE CUTA-RELATED"/>
    <property type="match status" value="1"/>
</dbReference>
<dbReference type="InterPro" id="IPR004323">
    <property type="entry name" value="Ion_tolerance_CutA"/>
</dbReference>
<protein>
    <submittedName>
        <fullName evidence="2">Divalent-cation tolerance protein CutA</fullName>
    </submittedName>
</protein>
<dbReference type="SUPFAM" id="SSF54913">
    <property type="entry name" value="GlnB-like"/>
    <property type="match status" value="1"/>
</dbReference>
<dbReference type="Gene3D" id="3.30.70.120">
    <property type="match status" value="1"/>
</dbReference>
<dbReference type="InterPro" id="IPR011322">
    <property type="entry name" value="N-reg_PII-like_a/b"/>
</dbReference>
<dbReference type="GO" id="GO:0010038">
    <property type="term" value="P:response to metal ion"/>
    <property type="evidence" value="ECO:0007669"/>
    <property type="project" value="InterPro"/>
</dbReference>
<dbReference type="RefSeq" id="WP_126350952.1">
    <property type="nucleotide sequence ID" value="NZ_CP086380.1"/>
</dbReference>
<evidence type="ECO:0000313" key="2">
    <source>
        <dbReference type="EMBL" id="RTR30924.1"/>
    </source>
</evidence>
<keyword evidence="3" id="KW-1185">Reference proteome</keyword>
<dbReference type="Proteomes" id="UP000277766">
    <property type="component" value="Unassembled WGS sequence"/>
</dbReference>
<organism evidence="2 3">
    <name type="scientific">Deinococcus radiophilus</name>
    <dbReference type="NCBI Taxonomy" id="32062"/>
    <lineage>
        <taxon>Bacteria</taxon>
        <taxon>Thermotogati</taxon>
        <taxon>Deinococcota</taxon>
        <taxon>Deinococci</taxon>
        <taxon>Deinococcales</taxon>
        <taxon>Deinococcaceae</taxon>
        <taxon>Deinococcus</taxon>
    </lineage>
</organism>
<dbReference type="AlphaFoldDB" id="A0A3S0RKW5"/>
<evidence type="ECO:0000313" key="3">
    <source>
        <dbReference type="Proteomes" id="UP000277766"/>
    </source>
</evidence>
<comment type="similarity">
    <text evidence="1">Belongs to the CutA family.</text>
</comment>
<accession>A0A3S0RKW5</accession>
<dbReference type="GO" id="GO:0005507">
    <property type="term" value="F:copper ion binding"/>
    <property type="evidence" value="ECO:0007669"/>
    <property type="project" value="TreeGrafter"/>
</dbReference>
<dbReference type="PANTHER" id="PTHR23419:SF8">
    <property type="entry name" value="FI09726P"/>
    <property type="match status" value="1"/>
</dbReference>
<dbReference type="InterPro" id="IPR015867">
    <property type="entry name" value="N-reg_PII/ATP_PRibTrfase_C"/>
</dbReference>
<proteinExistence type="inferred from homology"/>
<dbReference type="Pfam" id="PF03091">
    <property type="entry name" value="CutA1"/>
    <property type="match status" value="1"/>
</dbReference>
<evidence type="ECO:0000256" key="1">
    <source>
        <dbReference type="ARBA" id="ARBA00010169"/>
    </source>
</evidence>
<dbReference type="OrthoDB" id="37622at2"/>
<sequence length="102" mass="11553">MSLMVMVSVPSEAAQALARALVQERLAACVQALPVQSVYRWEGEVQEAAEVVLLIKTVGERYTDLERRVCELHPYEVPEIVALPVDRMLPAYQSWLMEQTRP</sequence>